<dbReference type="InterPro" id="IPR011711">
    <property type="entry name" value="GntR_C"/>
</dbReference>
<evidence type="ECO:0000256" key="3">
    <source>
        <dbReference type="ARBA" id="ARBA00023163"/>
    </source>
</evidence>
<keyword evidence="6" id="KW-1185">Reference proteome</keyword>
<name>E1RB51_SEDSS</name>
<dbReference type="OrthoDB" id="1040417at2"/>
<dbReference type="InterPro" id="IPR000524">
    <property type="entry name" value="Tscrpt_reg_HTH_GntR"/>
</dbReference>
<dbReference type="Proteomes" id="UP000002318">
    <property type="component" value="Chromosome"/>
</dbReference>
<sequence>MVDNLEAYRDAVDSRVSQITDEIISYITTNGSQPGDKLLSESQISENLNLSKTSVRECVSMLNNIGLIHSVQGKGLILNEVTVDTFFRQFHHPAMNLFLKLSPEEVKNIKDLRVLIETYAVEHYLESDEDDPLEEMEGLLQQMKGLCQSDDCVGYMEIDLLFHKNIVSLARNNFLSNIYSVIRIPILREVEVAFSKGNLNTIQMYHEKIHEELKQKNRNVINLMQKHLEYLIRPKTALKHHPPLK</sequence>
<dbReference type="Pfam" id="PF00392">
    <property type="entry name" value="GntR"/>
    <property type="match status" value="1"/>
</dbReference>
<dbReference type="STRING" id="573413.Spirs_0432"/>
<dbReference type="KEGG" id="ssm:Spirs_0432"/>
<dbReference type="PANTHER" id="PTHR43537">
    <property type="entry name" value="TRANSCRIPTIONAL REGULATOR, GNTR FAMILY"/>
    <property type="match status" value="1"/>
</dbReference>
<keyword evidence="3" id="KW-0804">Transcription</keyword>
<keyword evidence="2" id="KW-0238">DNA-binding</keyword>
<dbReference type="SUPFAM" id="SSF48008">
    <property type="entry name" value="GntR ligand-binding domain-like"/>
    <property type="match status" value="1"/>
</dbReference>
<evidence type="ECO:0000259" key="4">
    <source>
        <dbReference type="PROSITE" id="PS50949"/>
    </source>
</evidence>
<dbReference type="AlphaFoldDB" id="E1RB51"/>
<evidence type="ECO:0000313" key="6">
    <source>
        <dbReference type="Proteomes" id="UP000002318"/>
    </source>
</evidence>
<evidence type="ECO:0000256" key="1">
    <source>
        <dbReference type="ARBA" id="ARBA00023015"/>
    </source>
</evidence>
<dbReference type="GO" id="GO:0003677">
    <property type="term" value="F:DNA binding"/>
    <property type="evidence" value="ECO:0007669"/>
    <property type="project" value="UniProtKB-KW"/>
</dbReference>
<dbReference type="InterPro" id="IPR008920">
    <property type="entry name" value="TF_FadR/GntR_C"/>
</dbReference>
<dbReference type="Gene3D" id="1.20.120.530">
    <property type="entry name" value="GntR ligand-binding domain-like"/>
    <property type="match status" value="1"/>
</dbReference>
<proteinExistence type="predicted"/>
<dbReference type="PROSITE" id="PS50949">
    <property type="entry name" value="HTH_GNTR"/>
    <property type="match status" value="1"/>
</dbReference>
<dbReference type="PANTHER" id="PTHR43537:SF24">
    <property type="entry name" value="GLUCONATE OPERON TRANSCRIPTIONAL REPRESSOR"/>
    <property type="match status" value="1"/>
</dbReference>
<dbReference type="eggNOG" id="COG2186">
    <property type="taxonomic scope" value="Bacteria"/>
</dbReference>
<dbReference type="GO" id="GO:0003700">
    <property type="term" value="F:DNA-binding transcription factor activity"/>
    <property type="evidence" value="ECO:0007669"/>
    <property type="project" value="InterPro"/>
</dbReference>
<gene>
    <name evidence="5" type="ordered locus">Spirs_0432</name>
</gene>
<dbReference type="HOGENOM" id="CLU_017584_9_3_12"/>
<dbReference type="SUPFAM" id="SSF46785">
    <property type="entry name" value="Winged helix' DNA-binding domain"/>
    <property type="match status" value="1"/>
</dbReference>
<dbReference type="InterPro" id="IPR036388">
    <property type="entry name" value="WH-like_DNA-bd_sf"/>
</dbReference>
<reference evidence="5 6" key="1">
    <citation type="journal article" date="2010" name="Stand. Genomic Sci.">
        <title>Complete genome sequence of Spirochaeta smaragdinae type strain (SEBR 4228).</title>
        <authorList>
            <person name="Mavromatis K."/>
            <person name="Yasawong M."/>
            <person name="Chertkov O."/>
            <person name="Lapidus A."/>
            <person name="Lucas S."/>
            <person name="Nolan M."/>
            <person name="Del Rio T.G."/>
            <person name="Tice H."/>
            <person name="Cheng J.F."/>
            <person name="Pitluck S."/>
            <person name="Liolios K."/>
            <person name="Ivanova N."/>
            <person name="Tapia R."/>
            <person name="Han C."/>
            <person name="Bruce D."/>
            <person name="Goodwin L."/>
            <person name="Pati A."/>
            <person name="Chen A."/>
            <person name="Palaniappan K."/>
            <person name="Land M."/>
            <person name="Hauser L."/>
            <person name="Chang Y.J."/>
            <person name="Jeffries C.D."/>
            <person name="Detter J.C."/>
            <person name="Rohde M."/>
            <person name="Brambilla E."/>
            <person name="Spring S."/>
            <person name="Goker M."/>
            <person name="Sikorski J."/>
            <person name="Woyke T."/>
            <person name="Bristow J."/>
            <person name="Eisen J.A."/>
            <person name="Markowitz V."/>
            <person name="Hugenholtz P."/>
            <person name="Klenk H.P."/>
            <person name="Kyrpides N.C."/>
        </authorList>
    </citation>
    <scope>NUCLEOTIDE SEQUENCE [LARGE SCALE GENOMIC DNA]</scope>
    <source>
        <strain evidence="6">DSM 11293 / JCM 15392 / SEBR 4228</strain>
    </source>
</reference>
<evidence type="ECO:0000313" key="5">
    <source>
        <dbReference type="EMBL" id="ADK79581.1"/>
    </source>
</evidence>
<dbReference type="RefSeq" id="WP_013253045.1">
    <property type="nucleotide sequence ID" value="NC_014364.1"/>
</dbReference>
<feature type="domain" description="HTH gntR-type" evidence="4">
    <location>
        <begin position="13"/>
        <end position="81"/>
    </location>
</feature>
<dbReference type="InterPro" id="IPR036390">
    <property type="entry name" value="WH_DNA-bd_sf"/>
</dbReference>
<dbReference type="SMART" id="SM00345">
    <property type="entry name" value="HTH_GNTR"/>
    <property type="match status" value="1"/>
</dbReference>
<organism evidence="5 6">
    <name type="scientific">Sediminispirochaeta smaragdinae (strain DSM 11293 / JCM 15392 / SEBR 4228)</name>
    <name type="common">Spirochaeta smaragdinae</name>
    <dbReference type="NCBI Taxonomy" id="573413"/>
    <lineage>
        <taxon>Bacteria</taxon>
        <taxon>Pseudomonadati</taxon>
        <taxon>Spirochaetota</taxon>
        <taxon>Spirochaetia</taxon>
        <taxon>Spirochaetales</taxon>
        <taxon>Spirochaetaceae</taxon>
        <taxon>Sediminispirochaeta</taxon>
    </lineage>
</organism>
<dbReference type="Pfam" id="PF07729">
    <property type="entry name" value="FCD"/>
    <property type="match status" value="1"/>
</dbReference>
<dbReference type="Gene3D" id="1.10.10.10">
    <property type="entry name" value="Winged helix-like DNA-binding domain superfamily/Winged helix DNA-binding domain"/>
    <property type="match status" value="1"/>
</dbReference>
<evidence type="ECO:0000256" key="2">
    <source>
        <dbReference type="ARBA" id="ARBA00023125"/>
    </source>
</evidence>
<accession>E1RB51</accession>
<dbReference type="EMBL" id="CP002116">
    <property type="protein sequence ID" value="ADK79581.1"/>
    <property type="molecule type" value="Genomic_DNA"/>
</dbReference>
<keyword evidence="1" id="KW-0805">Transcription regulation</keyword>
<protein>
    <submittedName>
        <fullName evidence="5">GntR domain protein</fullName>
    </submittedName>
</protein>